<evidence type="ECO:0000313" key="3">
    <source>
        <dbReference type="EMBL" id="KTC65000.1"/>
    </source>
</evidence>
<dbReference type="InterPro" id="IPR026869">
    <property type="entry name" value="EgtC-like"/>
</dbReference>
<dbReference type="GO" id="GO:0016740">
    <property type="term" value="F:transferase activity"/>
    <property type="evidence" value="ECO:0007669"/>
    <property type="project" value="UniProtKB-KW"/>
</dbReference>
<dbReference type="STRING" id="45056.Lade_1680"/>
<reference evidence="4 6" key="2">
    <citation type="submission" date="2018-12" db="EMBL/GenBank/DDBJ databases">
        <authorList>
            <consortium name="Pathogen Informatics"/>
        </authorList>
    </citation>
    <scope>NUCLEOTIDE SEQUENCE [LARGE SCALE GENOMIC DNA]</scope>
    <source>
        <strain evidence="4 6">NCTC12735</strain>
        <plasmid evidence="6">13</plasmid>
    </source>
</reference>
<dbReference type="PROSITE" id="PS51278">
    <property type="entry name" value="GATASE_TYPE_2"/>
    <property type="match status" value="1"/>
</dbReference>
<dbReference type="CDD" id="cd01908">
    <property type="entry name" value="YafJ"/>
    <property type="match status" value="1"/>
</dbReference>
<dbReference type="EMBL" id="LR134422">
    <property type="protein sequence ID" value="VEH85320.1"/>
    <property type="molecule type" value="Genomic_DNA"/>
</dbReference>
<feature type="domain" description="Glutamine amidotransferase type-2" evidence="2">
    <location>
        <begin position="2"/>
        <end position="301"/>
    </location>
</feature>
<dbReference type="RefSeq" id="WP_058462755.1">
    <property type="nucleotide sequence ID" value="NZ_CAAAHS010000013.1"/>
</dbReference>
<evidence type="ECO:0000313" key="6">
    <source>
        <dbReference type="Proteomes" id="UP000281170"/>
    </source>
</evidence>
<dbReference type="InterPro" id="IPR017932">
    <property type="entry name" value="GATase_2_dom"/>
</dbReference>
<dbReference type="AlphaFoldDB" id="A0A0W0R1R3"/>
<evidence type="ECO:0000256" key="1">
    <source>
        <dbReference type="ARBA" id="ARBA00022962"/>
    </source>
</evidence>
<proteinExistence type="predicted"/>
<dbReference type="Proteomes" id="UP000054859">
    <property type="component" value="Unassembled WGS sequence"/>
</dbReference>
<accession>A0A0W0R1R3</accession>
<dbReference type="EMBL" id="LNKA01000011">
    <property type="protein sequence ID" value="KTC65000.1"/>
    <property type="molecule type" value="Genomic_DNA"/>
</dbReference>
<name>A0A0W0R1R3_9GAMM</name>
<keyword evidence="3" id="KW-0808">Transferase</keyword>
<dbReference type="InterPro" id="IPR029055">
    <property type="entry name" value="Ntn_hydrolases_N"/>
</dbReference>
<dbReference type="Proteomes" id="UP000281170">
    <property type="component" value="Plasmid 13"/>
</dbReference>
<dbReference type="Pfam" id="PF13230">
    <property type="entry name" value="GATase_4"/>
    <property type="match status" value="1"/>
</dbReference>
<dbReference type="KEGG" id="ladl:NCTC12735_00947"/>
<organism evidence="3 5">
    <name type="scientific">Legionella adelaidensis</name>
    <dbReference type="NCBI Taxonomy" id="45056"/>
    <lineage>
        <taxon>Bacteria</taxon>
        <taxon>Pseudomonadati</taxon>
        <taxon>Pseudomonadota</taxon>
        <taxon>Gammaproteobacteria</taxon>
        <taxon>Legionellales</taxon>
        <taxon>Legionellaceae</taxon>
        <taxon>Legionella</taxon>
    </lineage>
</organism>
<dbReference type="PANTHER" id="PTHR43187:SF1">
    <property type="entry name" value="GLUTAMINE AMIDOTRANSFERASE DUG3-RELATED"/>
    <property type="match status" value="1"/>
</dbReference>
<dbReference type="InterPro" id="IPR052373">
    <property type="entry name" value="Gamma-glu_amide_hydrolase"/>
</dbReference>
<geneLocation type="plasmid" evidence="4 6">
    <name>13</name>
</geneLocation>
<evidence type="ECO:0000313" key="5">
    <source>
        <dbReference type="Proteomes" id="UP000054859"/>
    </source>
</evidence>
<dbReference type="PATRIC" id="fig|45056.6.peg.1732"/>
<protein>
    <submittedName>
        <fullName evidence="3 4">Glutamine amidotransferase</fullName>
    </submittedName>
</protein>
<sequence length="304" mass="35213">MCRILSYLGKPTLPAELLYKPDNSFIKQSYHPKYMSYILNLAGFGMAAWDKTSNNPKMPFLYKTPQLPFYDDNLRNLSEKISPYCLLAHLRGVAYHEKQVVSTQNVHPFVFSGSNVALAHNGSLYNFDVMRFDLLEYIHEEYHKFIHGTTDSEWIYAVFLSQLPFTAGSYTSQEIIHAITETLNILKIVRKKHQIQINSPVNLFITNGEFIAATRFVLDYGWQPLNMVANPHFTYHSLWYTYGDCYGFFDNEYKMKGSEKKSIIIASEPLTEDTTTWLEVPEYTLLFAEYAQGEIRIITQDITI</sequence>
<gene>
    <name evidence="3" type="ORF">Lade_1680</name>
    <name evidence="4" type="ORF">NCTC12735_00947</name>
</gene>
<keyword evidence="1 3" id="KW-0315">Glutamine amidotransferase</keyword>
<dbReference type="SUPFAM" id="SSF56235">
    <property type="entry name" value="N-terminal nucleophile aminohydrolases (Ntn hydrolases)"/>
    <property type="match status" value="1"/>
</dbReference>
<keyword evidence="4" id="KW-0614">Plasmid</keyword>
<keyword evidence="5" id="KW-1185">Reference proteome</keyword>
<evidence type="ECO:0000313" key="4">
    <source>
        <dbReference type="EMBL" id="VEH85320.1"/>
    </source>
</evidence>
<evidence type="ECO:0000259" key="2">
    <source>
        <dbReference type="PROSITE" id="PS51278"/>
    </source>
</evidence>
<dbReference type="PANTHER" id="PTHR43187">
    <property type="entry name" value="GLUTAMINE AMIDOTRANSFERASE DUG3-RELATED"/>
    <property type="match status" value="1"/>
</dbReference>
<dbReference type="OrthoDB" id="9804310at2"/>
<reference evidence="3 5" key="1">
    <citation type="submission" date="2015-11" db="EMBL/GenBank/DDBJ databases">
        <title>Identification of large and diverse effector repertoires of 38 Legionella species.</title>
        <authorList>
            <person name="Burstein D."/>
            <person name="Amaro F."/>
            <person name="Zusman T."/>
            <person name="Lifshitz Z."/>
            <person name="Cohen O."/>
            <person name="Gilbert J.A."/>
            <person name="Pupko T."/>
            <person name="Shuman H.A."/>
            <person name="Segal G."/>
        </authorList>
    </citation>
    <scope>NUCLEOTIDE SEQUENCE [LARGE SCALE GENOMIC DNA]</scope>
    <source>
        <strain evidence="3 5">1762-AUS-E</strain>
    </source>
</reference>
<dbReference type="Gene3D" id="3.60.20.10">
    <property type="entry name" value="Glutamine Phosphoribosylpyrophosphate, subunit 1, domain 1"/>
    <property type="match status" value="1"/>
</dbReference>